<dbReference type="RefSeq" id="WP_346148704.1">
    <property type="nucleotide sequence ID" value="NZ_BAAATE010000010.1"/>
</dbReference>
<feature type="compositionally biased region" description="Low complexity" evidence="8">
    <location>
        <begin position="378"/>
        <end position="390"/>
    </location>
</feature>
<evidence type="ECO:0000259" key="9">
    <source>
        <dbReference type="PROSITE" id="PS50011"/>
    </source>
</evidence>
<dbReference type="PROSITE" id="PS00108">
    <property type="entry name" value="PROTEIN_KINASE_ST"/>
    <property type="match status" value="1"/>
</dbReference>
<evidence type="ECO:0000256" key="3">
    <source>
        <dbReference type="ARBA" id="ARBA00022679"/>
    </source>
</evidence>
<dbReference type="PANTHER" id="PTHR43289">
    <property type="entry name" value="MITOGEN-ACTIVATED PROTEIN KINASE KINASE KINASE 20-RELATED"/>
    <property type="match status" value="1"/>
</dbReference>
<name>A0ABP6EHR7_9ACTN</name>
<keyword evidence="11" id="KW-1185">Reference proteome</keyword>
<dbReference type="Gene3D" id="1.10.510.10">
    <property type="entry name" value="Transferase(Phosphotransferase) domain 1"/>
    <property type="match status" value="1"/>
</dbReference>
<sequence>MEWSVPGYTEVRQLGSGGSGRVVLAVHDDTGADVAIKYLSERVRREPGALAAFRAEAELLTTLVDPHIARMWEYVQEPEGAAIVMELVNGVSLRALLRENGTTGPEAALVVLKGSLLGLERAHAAQLVHRDYKPENVIVRDDGVSKLVDFGIAVRQGTATRATGTPPYMAPELWSGEPASPATDVYAATVVFFECLTGHRPYRSTESHVLGYQHLHAPVPVHDAPEEMRELIGRGLAKDPAERPTSAAAFVTEVEEAAVAAYGEEWEERGRRRLAALVALLAFLLPLPQAPPPAAGSTFFRTVFDAARRNSRRLLVGGAAAVVAAGATLYVLAGAQQPPATTVDTVAAAPSLSPELPSPASLPSETSETGGGAGEQGGAPTDEPTGEPTGEAGGEASGAPDPDPATSEAPNPDPETTPTAKPPTPKPTPTPTPTPTRTPTPAPTPTPTPKPPTAVSALNVGKLTVDAGFLASATVSLRTSGAGAVTITARFSVDGQVVRTATSQVRGALSYTRTFSHNLGEGACGKTVRLTVSTSPAAPGGRTRVSAAVPACPTDVTGLRVSLDMAEAPGRAVTARVSVATNGTGAVGLWAAFALNGERVSTTSASLSGRDAYAKDVTHTFARRPCGGTVTVTVRAGGRQATARAAVPCEAAVRQVSVARASLNARGRATAVVSVATTGTQPVRLSVTFTLAGGVQHTESLDLSGQTAYTRTVSFTFAGTPCGSAWGVTASTSPAAANGSDSAGGKTPACRPQTETESPKPDDQRPDTDNSTPDLGLGR</sequence>
<dbReference type="Proteomes" id="UP001501666">
    <property type="component" value="Unassembled WGS sequence"/>
</dbReference>
<feature type="compositionally biased region" description="Basic and acidic residues" evidence="8">
    <location>
        <begin position="757"/>
        <end position="768"/>
    </location>
</feature>
<reference evidence="11" key="1">
    <citation type="journal article" date="2019" name="Int. J. Syst. Evol. Microbiol.">
        <title>The Global Catalogue of Microorganisms (GCM) 10K type strain sequencing project: providing services to taxonomists for standard genome sequencing and annotation.</title>
        <authorList>
            <consortium name="The Broad Institute Genomics Platform"/>
            <consortium name="The Broad Institute Genome Sequencing Center for Infectious Disease"/>
            <person name="Wu L."/>
            <person name="Ma J."/>
        </authorList>
    </citation>
    <scope>NUCLEOTIDE SEQUENCE [LARGE SCALE GENOMIC DNA]</scope>
    <source>
        <strain evidence="11">JCM 6835</strain>
    </source>
</reference>
<feature type="compositionally biased region" description="Low complexity" evidence="8">
    <location>
        <begin position="346"/>
        <end position="368"/>
    </location>
</feature>
<dbReference type="InterPro" id="IPR011009">
    <property type="entry name" value="Kinase-like_dom_sf"/>
</dbReference>
<proteinExistence type="predicted"/>
<protein>
    <recommendedName>
        <fullName evidence="1">non-specific serine/threonine protein kinase</fullName>
        <ecNumber evidence="1">2.7.11.1</ecNumber>
    </recommendedName>
</protein>
<dbReference type="PROSITE" id="PS00107">
    <property type="entry name" value="PROTEIN_KINASE_ATP"/>
    <property type="match status" value="1"/>
</dbReference>
<keyword evidence="6 7" id="KW-0067">ATP-binding</keyword>
<keyword evidence="2" id="KW-0723">Serine/threonine-protein kinase</keyword>
<evidence type="ECO:0000256" key="4">
    <source>
        <dbReference type="ARBA" id="ARBA00022741"/>
    </source>
</evidence>
<dbReference type="PROSITE" id="PS50011">
    <property type="entry name" value="PROTEIN_KINASE_DOM"/>
    <property type="match status" value="1"/>
</dbReference>
<feature type="binding site" evidence="7">
    <location>
        <position position="37"/>
    </location>
    <ligand>
        <name>ATP</name>
        <dbReference type="ChEBI" id="CHEBI:30616"/>
    </ligand>
</feature>
<dbReference type="PANTHER" id="PTHR43289:SF6">
    <property type="entry name" value="SERINE_THREONINE-PROTEIN KINASE NEKL-3"/>
    <property type="match status" value="1"/>
</dbReference>
<evidence type="ECO:0000256" key="8">
    <source>
        <dbReference type="SAM" id="MobiDB-lite"/>
    </source>
</evidence>
<keyword evidence="5" id="KW-0418">Kinase</keyword>
<keyword evidence="3" id="KW-0808">Transferase</keyword>
<feature type="region of interest" description="Disordered" evidence="8">
    <location>
        <begin position="346"/>
        <end position="455"/>
    </location>
</feature>
<gene>
    <name evidence="10" type="ORF">GCM10010412_041670</name>
</gene>
<evidence type="ECO:0000313" key="10">
    <source>
        <dbReference type="EMBL" id="GAA2665394.1"/>
    </source>
</evidence>
<accession>A0ABP6EHR7</accession>
<evidence type="ECO:0000256" key="6">
    <source>
        <dbReference type="ARBA" id="ARBA00022840"/>
    </source>
</evidence>
<feature type="domain" description="Protein kinase" evidence="9">
    <location>
        <begin position="8"/>
        <end position="259"/>
    </location>
</feature>
<dbReference type="EMBL" id="BAAATE010000010">
    <property type="protein sequence ID" value="GAA2665394.1"/>
    <property type="molecule type" value="Genomic_DNA"/>
</dbReference>
<dbReference type="InterPro" id="IPR008271">
    <property type="entry name" value="Ser/Thr_kinase_AS"/>
</dbReference>
<dbReference type="EC" id="2.7.11.1" evidence="1"/>
<dbReference type="Pfam" id="PF00069">
    <property type="entry name" value="Pkinase"/>
    <property type="match status" value="1"/>
</dbReference>
<feature type="compositionally biased region" description="Pro residues" evidence="8">
    <location>
        <begin position="411"/>
        <end position="452"/>
    </location>
</feature>
<evidence type="ECO:0000256" key="7">
    <source>
        <dbReference type="PROSITE-ProRule" id="PRU10141"/>
    </source>
</evidence>
<dbReference type="InterPro" id="IPR000719">
    <property type="entry name" value="Prot_kinase_dom"/>
</dbReference>
<evidence type="ECO:0000256" key="2">
    <source>
        <dbReference type="ARBA" id="ARBA00022527"/>
    </source>
</evidence>
<dbReference type="InterPro" id="IPR017441">
    <property type="entry name" value="Protein_kinase_ATP_BS"/>
</dbReference>
<evidence type="ECO:0000256" key="1">
    <source>
        <dbReference type="ARBA" id="ARBA00012513"/>
    </source>
</evidence>
<evidence type="ECO:0000256" key="5">
    <source>
        <dbReference type="ARBA" id="ARBA00022777"/>
    </source>
</evidence>
<dbReference type="CDD" id="cd14014">
    <property type="entry name" value="STKc_PknB_like"/>
    <property type="match status" value="1"/>
</dbReference>
<organism evidence="10 11">
    <name type="scientific">Nonomuraea recticatena</name>
    <dbReference type="NCBI Taxonomy" id="46178"/>
    <lineage>
        <taxon>Bacteria</taxon>
        <taxon>Bacillati</taxon>
        <taxon>Actinomycetota</taxon>
        <taxon>Actinomycetes</taxon>
        <taxon>Streptosporangiales</taxon>
        <taxon>Streptosporangiaceae</taxon>
        <taxon>Nonomuraea</taxon>
    </lineage>
</organism>
<evidence type="ECO:0000313" key="11">
    <source>
        <dbReference type="Proteomes" id="UP001501666"/>
    </source>
</evidence>
<feature type="region of interest" description="Disordered" evidence="8">
    <location>
        <begin position="733"/>
        <end position="779"/>
    </location>
</feature>
<dbReference type="SUPFAM" id="SSF56112">
    <property type="entry name" value="Protein kinase-like (PK-like)"/>
    <property type="match status" value="1"/>
</dbReference>
<comment type="caution">
    <text evidence="10">The sequence shown here is derived from an EMBL/GenBank/DDBJ whole genome shotgun (WGS) entry which is preliminary data.</text>
</comment>
<keyword evidence="4 7" id="KW-0547">Nucleotide-binding</keyword>